<dbReference type="AlphaFoldDB" id="A0A5J4KL07"/>
<dbReference type="EMBL" id="BKZW01000001">
    <property type="protein sequence ID" value="GER85866.1"/>
    <property type="molecule type" value="Genomic_DNA"/>
</dbReference>
<feature type="transmembrane region" description="Helical" evidence="7">
    <location>
        <begin position="68"/>
        <end position="88"/>
    </location>
</feature>
<evidence type="ECO:0000256" key="7">
    <source>
        <dbReference type="SAM" id="Phobius"/>
    </source>
</evidence>
<reference evidence="9 10" key="1">
    <citation type="submission" date="2019-10" db="EMBL/GenBank/DDBJ databases">
        <title>Dictyobacter vulcani sp. nov., within the class Ktedonobacteria, isolated from soil of volcanic Mt. Zao.</title>
        <authorList>
            <person name="Zheng Y."/>
            <person name="Wang C.M."/>
            <person name="Sakai Y."/>
            <person name="Abe K."/>
            <person name="Yokota A."/>
            <person name="Yabe S."/>
        </authorList>
    </citation>
    <scope>NUCLEOTIDE SEQUENCE [LARGE SCALE GENOMIC DNA]</scope>
    <source>
        <strain evidence="9 10">W12</strain>
    </source>
</reference>
<evidence type="ECO:0000256" key="6">
    <source>
        <dbReference type="ARBA" id="ARBA00023136"/>
    </source>
</evidence>
<dbReference type="RefSeq" id="WP_151754089.1">
    <property type="nucleotide sequence ID" value="NZ_BKZW01000001.1"/>
</dbReference>
<comment type="caution">
    <text evidence="9">The sequence shown here is derived from an EMBL/GenBank/DDBJ whole genome shotgun (WGS) entry which is preliminary data.</text>
</comment>
<evidence type="ECO:0000259" key="8">
    <source>
        <dbReference type="Pfam" id="PF09335"/>
    </source>
</evidence>
<evidence type="ECO:0000313" key="9">
    <source>
        <dbReference type="EMBL" id="GER85866.1"/>
    </source>
</evidence>
<dbReference type="Pfam" id="PF09335">
    <property type="entry name" value="VTT_dom"/>
    <property type="match status" value="1"/>
</dbReference>
<keyword evidence="6 7" id="KW-0472">Membrane</keyword>
<feature type="transmembrane region" description="Helical" evidence="7">
    <location>
        <begin position="161"/>
        <end position="181"/>
    </location>
</feature>
<keyword evidence="10" id="KW-1185">Reference proteome</keyword>
<dbReference type="Proteomes" id="UP000326912">
    <property type="component" value="Unassembled WGS sequence"/>
</dbReference>
<evidence type="ECO:0000256" key="3">
    <source>
        <dbReference type="ARBA" id="ARBA00022475"/>
    </source>
</evidence>
<feature type="transmembrane region" description="Helical" evidence="7">
    <location>
        <begin position="37"/>
        <end position="56"/>
    </location>
</feature>
<keyword evidence="5 7" id="KW-1133">Transmembrane helix</keyword>
<evidence type="ECO:0000256" key="5">
    <source>
        <dbReference type="ARBA" id="ARBA00022989"/>
    </source>
</evidence>
<organism evidence="9 10">
    <name type="scientific">Dictyobacter vulcani</name>
    <dbReference type="NCBI Taxonomy" id="2607529"/>
    <lineage>
        <taxon>Bacteria</taxon>
        <taxon>Bacillati</taxon>
        <taxon>Chloroflexota</taxon>
        <taxon>Ktedonobacteria</taxon>
        <taxon>Ktedonobacterales</taxon>
        <taxon>Dictyobacteraceae</taxon>
        <taxon>Dictyobacter</taxon>
    </lineage>
</organism>
<evidence type="ECO:0000313" key="10">
    <source>
        <dbReference type="Proteomes" id="UP000326912"/>
    </source>
</evidence>
<evidence type="ECO:0000256" key="4">
    <source>
        <dbReference type="ARBA" id="ARBA00022692"/>
    </source>
</evidence>
<feature type="transmembrane region" description="Helical" evidence="7">
    <location>
        <begin position="201"/>
        <end position="219"/>
    </location>
</feature>
<dbReference type="GO" id="GO:0005886">
    <property type="term" value="C:plasma membrane"/>
    <property type="evidence" value="ECO:0007669"/>
    <property type="project" value="UniProtKB-SubCell"/>
</dbReference>
<comment type="similarity">
    <text evidence="2">Belongs to the DedA family.</text>
</comment>
<keyword evidence="3" id="KW-1003">Cell membrane</keyword>
<keyword evidence="4 7" id="KW-0812">Transmembrane</keyword>
<comment type="subcellular location">
    <subcellularLocation>
        <location evidence="1">Cell membrane</location>
        <topology evidence="1">Multi-pass membrane protein</topology>
    </subcellularLocation>
</comment>
<evidence type="ECO:0000256" key="1">
    <source>
        <dbReference type="ARBA" id="ARBA00004651"/>
    </source>
</evidence>
<dbReference type="PANTHER" id="PTHR42709:SF6">
    <property type="entry name" value="UNDECAPRENYL PHOSPHATE TRANSPORTER A"/>
    <property type="match status" value="1"/>
</dbReference>
<dbReference type="InterPro" id="IPR051311">
    <property type="entry name" value="DedA_domain"/>
</dbReference>
<gene>
    <name evidence="9" type="ORF">KDW_00280</name>
</gene>
<evidence type="ECO:0000256" key="2">
    <source>
        <dbReference type="ARBA" id="ARBA00010792"/>
    </source>
</evidence>
<protein>
    <recommendedName>
        <fullName evidence="8">VTT domain-containing protein</fullName>
    </recommendedName>
</protein>
<name>A0A5J4KL07_9CHLR</name>
<proteinExistence type="inferred from homology"/>
<sequence>MRKLSLFFSNAHPIQATMMVANFNILQLIQNLLHNYGYAAILLFIMIESAGIPLPGETMLLLASFYAAVYHDLSLPIVIICAIAGAIIGDNLGYLIGHTGGKAIIDRYGRYIFLKPERMKKAELFFAKHGNKTVFLGRFVAVLRAWAAFLAGVNKMHWPTFLVYNAAGGILWSILYALLGYFAGRIFHDNFAQVERMAGNISLILAVVIILGVVIAFLVHKKHKKDQHHSGTDTSVSEGLDK</sequence>
<dbReference type="InterPro" id="IPR032816">
    <property type="entry name" value="VTT_dom"/>
</dbReference>
<accession>A0A5J4KL07</accession>
<feature type="domain" description="VTT" evidence="8">
    <location>
        <begin position="54"/>
        <end position="181"/>
    </location>
</feature>
<dbReference type="PANTHER" id="PTHR42709">
    <property type="entry name" value="ALKALINE PHOSPHATASE LIKE PROTEIN"/>
    <property type="match status" value="1"/>
</dbReference>